<evidence type="ECO:0000256" key="4">
    <source>
        <dbReference type="ARBA" id="ARBA00022989"/>
    </source>
</evidence>
<keyword evidence="4 6" id="KW-1133">Transmembrane helix</keyword>
<dbReference type="PANTHER" id="PTHR43461">
    <property type="entry name" value="TRANSMEMBRANE PROTEIN 256"/>
    <property type="match status" value="1"/>
</dbReference>
<comment type="similarity">
    <text evidence="2">Belongs to the UPF0382 family.</text>
</comment>
<organism evidence="7 8">
    <name type="scientific">Alkalimarinus sediminis</name>
    <dbReference type="NCBI Taxonomy" id="1632866"/>
    <lineage>
        <taxon>Bacteria</taxon>
        <taxon>Pseudomonadati</taxon>
        <taxon>Pseudomonadota</taxon>
        <taxon>Gammaproteobacteria</taxon>
        <taxon>Alteromonadales</taxon>
        <taxon>Alteromonadaceae</taxon>
        <taxon>Alkalimarinus</taxon>
    </lineage>
</organism>
<dbReference type="AlphaFoldDB" id="A0A9E8KQ85"/>
<evidence type="ECO:0000256" key="5">
    <source>
        <dbReference type="ARBA" id="ARBA00023136"/>
    </source>
</evidence>
<dbReference type="Pfam" id="PF04241">
    <property type="entry name" value="DUF423"/>
    <property type="match status" value="1"/>
</dbReference>
<evidence type="ECO:0000256" key="2">
    <source>
        <dbReference type="ARBA" id="ARBA00009694"/>
    </source>
</evidence>
<feature type="transmembrane region" description="Helical" evidence="6">
    <location>
        <begin position="55"/>
        <end position="72"/>
    </location>
</feature>
<feature type="transmembrane region" description="Helical" evidence="6">
    <location>
        <begin position="79"/>
        <end position="102"/>
    </location>
</feature>
<feature type="transmembrane region" description="Helical" evidence="6">
    <location>
        <begin position="108"/>
        <end position="130"/>
    </location>
</feature>
<keyword evidence="3 6" id="KW-0812">Transmembrane</keyword>
<evidence type="ECO:0000313" key="8">
    <source>
        <dbReference type="Proteomes" id="UP001164472"/>
    </source>
</evidence>
<dbReference type="GO" id="GO:0005886">
    <property type="term" value="C:plasma membrane"/>
    <property type="evidence" value="ECO:0007669"/>
    <property type="project" value="TreeGrafter"/>
</dbReference>
<name>A0A9E8KQ85_9ALTE</name>
<dbReference type="PANTHER" id="PTHR43461:SF1">
    <property type="entry name" value="TRANSMEMBRANE PROTEIN 256"/>
    <property type="match status" value="1"/>
</dbReference>
<keyword evidence="5 6" id="KW-0472">Membrane</keyword>
<evidence type="ECO:0000256" key="1">
    <source>
        <dbReference type="ARBA" id="ARBA00004141"/>
    </source>
</evidence>
<comment type="subcellular location">
    <subcellularLocation>
        <location evidence="1">Membrane</location>
        <topology evidence="1">Multi-pass membrane protein</topology>
    </subcellularLocation>
</comment>
<evidence type="ECO:0000256" key="6">
    <source>
        <dbReference type="SAM" id="Phobius"/>
    </source>
</evidence>
<evidence type="ECO:0000256" key="3">
    <source>
        <dbReference type="ARBA" id="ARBA00022692"/>
    </source>
</evidence>
<proteinExistence type="inferred from homology"/>
<protein>
    <submittedName>
        <fullName evidence="7">DUF423 domain-containing protein</fullName>
    </submittedName>
</protein>
<dbReference type="KEGG" id="asem:NNL22_15415"/>
<sequence length="141" mass="15169">MDSSSSKSKGHRIIVVGAALAFLSVAAGAFGAHGAKPLLSSHLFGIYETAVQYQFYHSLGLLFVGLMAVLPLRFNKRYLTISAVTFIIGILLFSGSLYLYAFTGIKKLGMITPFGGVCFLIGWLMLGLSARTLGDEIERNS</sequence>
<dbReference type="Proteomes" id="UP001164472">
    <property type="component" value="Chromosome"/>
</dbReference>
<dbReference type="InterPro" id="IPR006696">
    <property type="entry name" value="DUF423"/>
</dbReference>
<reference evidence="7" key="1">
    <citation type="submission" date="2022-07" db="EMBL/GenBank/DDBJ databases">
        <title>Alkalimarinus sp. nov., isolated from gut of a Alitta virens.</title>
        <authorList>
            <person name="Yang A.I."/>
            <person name="Shin N.-R."/>
        </authorList>
    </citation>
    <scope>NUCLEOTIDE SEQUENCE</scope>
    <source>
        <strain evidence="7">FA028</strain>
    </source>
</reference>
<keyword evidence="8" id="KW-1185">Reference proteome</keyword>
<accession>A0A9E8KQ85</accession>
<gene>
    <name evidence="7" type="ORF">NNL22_15415</name>
</gene>
<evidence type="ECO:0000313" key="7">
    <source>
        <dbReference type="EMBL" id="UZW74392.1"/>
    </source>
</evidence>
<dbReference type="RefSeq" id="WP_251812925.1">
    <property type="nucleotide sequence ID" value="NZ_CP101527.1"/>
</dbReference>
<dbReference type="EMBL" id="CP101527">
    <property type="protein sequence ID" value="UZW74392.1"/>
    <property type="molecule type" value="Genomic_DNA"/>
</dbReference>